<evidence type="ECO:0000313" key="1">
    <source>
        <dbReference type="EMBL" id="TDH63893.1"/>
    </source>
</evidence>
<gene>
    <name evidence="1" type="ORF">E2C06_03395</name>
</gene>
<dbReference type="RefSeq" id="WP_133287173.1">
    <property type="nucleotide sequence ID" value="NZ_SMSJ01000003.1"/>
</dbReference>
<name>A0A4R5QLA0_9PROT</name>
<organism evidence="1 2">
    <name type="scientific">Dankookia rubra</name>
    <dbReference type="NCBI Taxonomy" id="1442381"/>
    <lineage>
        <taxon>Bacteria</taxon>
        <taxon>Pseudomonadati</taxon>
        <taxon>Pseudomonadota</taxon>
        <taxon>Alphaproteobacteria</taxon>
        <taxon>Acetobacterales</taxon>
        <taxon>Roseomonadaceae</taxon>
        <taxon>Dankookia</taxon>
    </lineage>
</organism>
<evidence type="ECO:0000313" key="2">
    <source>
        <dbReference type="Proteomes" id="UP000295096"/>
    </source>
</evidence>
<comment type="caution">
    <text evidence="1">The sequence shown here is derived from an EMBL/GenBank/DDBJ whole genome shotgun (WGS) entry which is preliminary data.</text>
</comment>
<protein>
    <submittedName>
        <fullName evidence="1">Uncharacterized protein</fullName>
    </submittedName>
</protein>
<sequence>MAEHGRVVVVPHDAAWTVEGSLITEPHAPLNLRNNAAHACHAELTALREGARSAAGSVATRDAG</sequence>
<accession>A0A4R5QLA0</accession>
<dbReference type="Proteomes" id="UP000295096">
    <property type="component" value="Unassembled WGS sequence"/>
</dbReference>
<dbReference type="EMBL" id="SMSJ01000003">
    <property type="protein sequence ID" value="TDH63893.1"/>
    <property type="molecule type" value="Genomic_DNA"/>
</dbReference>
<dbReference type="AlphaFoldDB" id="A0A4R5QLA0"/>
<keyword evidence="2" id="KW-1185">Reference proteome</keyword>
<proteinExistence type="predicted"/>
<reference evidence="1 2" key="1">
    <citation type="journal article" date="2016" name="J. Microbiol.">
        <title>Dankookia rubra gen. nov., sp. nov., an alphaproteobacterium isolated from sediment of a shallow stream.</title>
        <authorList>
            <person name="Kim W.H."/>
            <person name="Kim D.H."/>
            <person name="Kang K."/>
            <person name="Ahn T.Y."/>
        </authorList>
    </citation>
    <scope>NUCLEOTIDE SEQUENCE [LARGE SCALE GENOMIC DNA]</scope>
    <source>
        <strain evidence="1 2">JCM30602</strain>
    </source>
</reference>